<evidence type="ECO:0000313" key="9">
    <source>
        <dbReference type="Proteomes" id="UP000824782"/>
    </source>
</evidence>
<sequence>MPTTCAAFGCSNNSKRDNQVTFHRFPSNPERRKQWLNLVNRDNFSPSLHTFLCSKHFEESCFDRTGQTVRLRANAVPTIFIYPGHMVEKIALTRASIMRLEEKLSSGFVTDTQKNSSSPSDHSYCLPKPAEIKRKMWDLERKLEIAYKKIKIYQQRERRGKRKCLTERIRDPVQDRTPEETSKMEHSDNMCPAQKMHNITTEVT</sequence>
<keyword evidence="2 5" id="KW-0863">Zinc-finger</keyword>
<keyword evidence="4 5" id="KW-0238">DNA-binding</keyword>
<evidence type="ECO:0000313" key="8">
    <source>
        <dbReference type="EMBL" id="KAG8587508.1"/>
    </source>
</evidence>
<evidence type="ECO:0000259" key="7">
    <source>
        <dbReference type="PROSITE" id="PS50950"/>
    </source>
</evidence>
<dbReference type="Pfam" id="PF05485">
    <property type="entry name" value="THAP"/>
    <property type="match status" value="1"/>
</dbReference>
<evidence type="ECO:0000256" key="5">
    <source>
        <dbReference type="PROSITE-ProRule" id="PRU00309"/>
    </source>
</evidence>
<keyword evidence="9" id="KW-1185">Reference proteome</keyword>
<dbReference type="Proteomes" id="UP000824782">
    <property type="component" value="Unassembled WGS sequence"/>
</dbReference>
<dbReference type="SMART" id="SM00692">
    <property type="entry name" value="DM3"/>
    <property type="match status" value="1"/>
</dbReference>
<organism evidence="8 9">
    <name type="scientific">Engystomops pustulosus</name>
    <name type="common">Tungara frog</name>
    <name type="synonym">Physalaemus pustulosus</name>
    <dbReference type="NCBI Taxonomy" id="76066"/>
    <lineage>
        <taxon>Eukaryota</taxon>
        <taxon>Metazoa</taxon>
        <taxon>Chordata</taxon>
        <taxon>Craniata</taxon>
        <taxon>Vertebrata</taxon>
        <taxon>Euteleostomi</taxon>
        <taxon>Amphibia</taxon>
        <taxon>Batrachia</taxon>
        <taxon>Anura</taxon>
        <taxon>Neobatrachia</taxon>
        <taxon>Hyloidea</taxon>
        <taxon>Leptodactylidae</taxon>
        <taxon>Leiuperinae</taxon>
        <taxon>Engystomops</taxon>
    </lineage>
</organism>
<dbReference type="SMART" id="SM00980">
    <property type="entry name" value="THAP"/>
    <property type="match status" value="1"/>
</dbReference>
<evidence type="ECO:0000256" key="3">
    <source>
        <dbReference type="ARBA" id="ARBA00022833"/>
    </source>
</evidence>
<protein>
    <recommendedName>
        <fullName evidence="7">THAP-type domain-containing protein</fullName>
    </recommendedName>
</protein>
<accession>A0AAV7CR97</accession>
<dbReference type="PANTHER" id="PTHR47696:SF1">
    <property type="entry name" value="THAP DOMAIN-CONTAINING PROTEIN 2"/>
    <property type="match status" value="1"/>
</dbReference>
<dbReference type="InterPro" id="IPR038441">
    <property type="entry name" value="THAP_Znf_sf"/>
</dbReference>
<keyword evidence="1" id="KW-0479">Metal-binding</keyword>
<feature type="domain" description="THAP-type" evidence="7">
    <location>
        <begin position="1"/>
        <end position="80"/>
    </location>
</feature>
<dbReference type="SUPFAM" id="SSF57716">
    <property type="entry name" value="Glucocorticoid receptor-like (DNA-binding domain)"/>
    <property type="match status" value="1"/>
</dbReference>
<evidence type="ECO:0000256" key="2">
    <source>
        <dbReference type="ARBA" id="ARBA00022771"/>
    </source>
</evidence>
<evidence type="ECO:0000256" key="1">
    <source>
        <dbReference type="ARBA" id="ARBA00022723"/>
    </source>
</evidence>
<comment type="caution">
    <text evidence="8">The sequence shown here is derived from an EMBL/GenBank/DDBJ whole genome shotgun (WGS) entry which is preliminary data.</text>
</comment>
<feature type="region of interest" description="Disordered" evidence="6">
    <location>
        <begin position="161"/>
        <end position="188"/>
    </location>
</feature>
<dbReference type="AlphaFoldDB" id="A0AAV7CR97"/>
<dbReference type="PANTHER" id="PTHR47696">
    <property type="entry name" value="THAP DOMAIN-CONTAINING PROTEIN 2"/>
    <property type="match status" value="1"/>
</dbReference>
<dbReference type="InterPro" id="IPR006612">
    <property type="entry name" value="THAP_Znf"/>
</dbReference>
<dbReference type="InterPro" id="IPR026521">
    <property type="entry name" value="THAP2"/>
</dbReference>
<dbReference type="EMBL" id="WNYA01000002">
    <property type="protein sequence ID" value="KAG8587508.1"/>
    <property type="molecule type" value="Genomic_DNA"/>
</dbReference>
<name>A0AAV7CR97_ENGPU</name>
<gene>
    <name evidence="8" type="ORF">GDO81_005691</name>
</gene>
<dbReference type="GO" id="GO:0008270">
    <property type="term" value="F:zinc ion binding"/>
    <property type="evidence" value="ECO:0007669"/>
    <property type="project" value="UniProtKB-KW"/>
</dbReference>
<feature type="compositionally biased region" description="Basic and acidic residues" evidence="6">
    <location>
        <begin position="164"/>
        <end position="188"/>
    </location>
</feature>
<dbReference type="Gene3D" id="6.20.210.20">
    <property type="entry name" value="THAP domain"/>
    <property type="match status" value="1"/>
</dbReference>
<proteinExistence type="predicted"/>
<keyword evidence="3" id="KW-0862">Zinc</keyword>
<dbReference type="PROSITE" id="PS50950">
    <property type="entry name" value="ZF_THAP"/>
    <property type="match status" value="1"/>
</dbReference>
<reference evidence="8" key="1">
    <citation type="thesis" date="2020" institute="ProQuest LLC" country="789 East Eisenhower Parkway, Ann Arbor, MI, USA">
        <title>Comparative Genomics and Chromosome Evolution.</title>
        <authorList>
            <person name="Mudd A.B."/>
        </authorList>
    </citation>
    <scope>NUCLEOTIDE SEQUENCE</scope>
    <source>
        <strain evidence="8">237g6f4</strain>
        <tissue evidence="8">Blood</tissue>
    </source>
</reference>
<dbReference type="GO" id="GO:0003677">
    <property type="term" value="F:DNA binding"/>
    <property type="evidence" value="ECO:0007669"/>
    <property type="project" value="UniProtKB-UniRule"/>
</dbReference>
<evidence type="ECO:0000256" key="6">
    <source>
        <dbReference type="SAM" id="MobiDB-lite"/>
    </source>
</evidence>
<evidence type="ECO:0000256" key="4">
    <source>
        <dbReference type="ARBA" id="ARBA00023125"/>
    </source>
</evidence>